<dbReference type="GO" id="GO:0005737">
    <property type="term" value="C:cytoplasm"/>
    <property type="evidence" value="ECO:0007669"/>
    <property type="project" value="UniProtKB-SubCell"/>
</dbReference>
<evidence type="ECO:0000256" key="5">
    <source>
        <dbReference type="ARBA" id="ARBA00022679"/>
    </source>
</evidence>
<keyword evidence="7" id="KW-0418">Kinase</keyword>
<sequence>MFGFGKKKKELIDDEKLYAPVSGKVADLATVSDPVFAQKMMGEGFAIEPEDPIVVSPAAGTVTVLQPHAVGLKRADGLEVLVHMGIDTVSMNGKPFKLFVKVGDVVAGGDKLAQVDWPMIKAAGFPLTTMVLITNSKDALDTFSVNYGPAQQGQEIGQATSK</sequence>
<dbReference type="PANTHER" id="PTHR45008:SF1">
    <property type="entry name" value="PTS SYSTEM GLUCOSE-SPECIFIC EIIA COMPONENT"/>
    <property type="match status" value="1"/>
</dbReference>
<dbReference type="PROSITE" id="PS51093">
    <property type="entry name" value="PTS_EIIA_TYPE_1"/>
    <property type="match status" value="1"/>
</dbReference>
<evidence type="ECO:0000313" key="10">
    <source>
        <dbReference type="Proteomes" id="UP000004959"/>
    </source>
</evidence>
<dbReference type="PATRIC" id="fig|1045004.4.peg.178"/>
<proteinExistence type="predicted"/>
<evidence type="ECO:0000256" key="6">
    <source>
        <dbReference type="ARBA" id="ARBA00022683"/>
    </source>
</evidence>
<keyword evidence="3" id="KW-0813">Transport</keyword>
<dbReference type="GO" id="GO:0016301">
    <property type="term" value="F:kinase activity"/>
    <property type="evidence" value="ECO:0007669"/>
    <property type="project" value="UniProtKB-KW"/>
</dbReference>
<dbReference type="HOGENOM" id="CLU_012312_5_1_9"/>
<evidence type="ECO:0000256" key="1">
    <source>
        <dbReference type="ARBA" id="ARBA00004496"/>
    </source>
</evidence>
<dbReference type="eggNOG" id="COG2190">
    <property type="taxonomic scope" value="Bacteria"/>
</dbReference>
<evidence type="ECO:0000256" key="4">
    <source>
        <dbReference type="ARBA" id="ARBA00022597"/>
    </source>
</evidence>
<evidence type="ECO:0000259" key="8">
    <source>
        <dbReference type="PROSITE" id="PS51093"/>
    </source>
</evidence>
<dbReference type="InterPro" id="IPR001127">
    <property type="entry name" value="PTS_EIIA_1_perm"/>
</dbReference>
<dbReference type="GO" id="GO:0005886">
    <property type="term" value="C:plasma membrane"/>
    <property type="evidence" value="ECO:0007669"/>
    <property type="project" value="UniProtKB-SubCell"/>
</dbReference>
<keyword evidence="10" id="KW-1185">Reference proteome</keyword>
<feature type="domain" description="PTS EIIA type-1" evidence="8">
    <location>
        <begin position="33"/>
        <end position="135"/>
    </location>
</feature>
<name>G9WHG3_9LACO</name>
<reference evidence="9 10" key="1">
    <citation type="journal article" date="2012" name="PLoS ONE">
        <title>Functional divergence in the genus oenococcus as predicted by genome sequencing of the newly-described species, Oenococcus kitaharae.</title>
        <authorList>
            <person name="Borneman A.R."/>
            <person name="McCarthy J.M."/>
            <person name="Chambers P.J."/>
            <person name="Bartowsky E.J."/>
        </authorList>
    </citation>
    <scope>NUCLEOTIDE SEQUENCE [LARGE SCALE GENOMIC DNA]</scope>
    <source>
        <strain evidence="10">DSM17330</strain>
    </source>
</reference>
<dbReference type="OrthoDB" id="9769191at2"/>
<organism evidence="9 10">
    <name type="scientific">Oenococcus kitaharae DSM 17330</name>
    <dbReference type="NCBI Taxonomy" id="1045004"/>
    <lineage>
        <taxon>Bacteria</taxon>
        <taxon>Bacillati</taxon>
        <taxon>Bacillota</taxon>
        <taxon>Bacilli</taxon>
        <taxon>Lactobacillales</taxon>
        <taxon>Lactobacillaceae</taxon>
        <taxon>Oenococcus</taxon>
    </lineage>
</organism>
<keyword evidence="6" id="KW-0598">Phosphotransferase system</keyword>
<evidence type="ECO:0000256" key="3">
    <source>
        <dbReference type="ARBA" id="ARBA00022448"/>
    </source>
</evidence>
<dbReference type="Proteomes" id="UP000004959">
    <property type="component" value="Chromosome"/>
</dbReference>
<dbReference type="InterPro" id="IPR050890">
    <property type="entry name" value="PTS_EIIA_component"/>
</dbReference>
<gene>
    <name evidence="9" type="ORF">OKIT_0175</name>
</gene>
<dbReference type="FunFam" id="2.70.70.10:FF:000001">
    <property type="entry name" value="PTS system glucose-specific IIA component"/>
    <property type="match status" value="1"/>
</dbReference>
<dbReference type="Gene3D" id="2.70.70.10">
    <property type="entry name" value="Glucose Permease (Domain IIA)"/>
    <property type="match status" value="1"/>
</dbReference>
<dbReference type="EMBL" id="AFVZ01000001">
    <property type="protein sequence ID" value="EHN58302.1"/>
    <property type="molecule type" value="Genomic_DNA"/>
</dbReference>
<keyword evidence="5" id="KW-0808">Transferase</keyword>
<keyword evidence="4" id="KW-0762">Sugar transport</keyword>
<dbReference type="PROSITE" id="PS00371">
    <property type="entry name" value="PTS_EIIA_TYPE_1_HIS"/>
    <property type="match status" value="1"/>
</dbReference>
<dbReference type="Pfam" id="PF00358">
    <property type="entry name" value="PTS_EIIA_1"/>
    <property type="match status" value="1"/>
</dbReference>
<dbReference type="GO" id="GO:0009401">
    <property type="term" value="P:phosphoenolpyruvate-dependent sugar phosphotransferase system"/>
    <property type="evidence" value="ECO:0007669"/>
    <property type="project" value="UniProtKB-KW"/>
</dbReference>
<dbReference type="STRING" id="336988.NT96_04075"/>
<dbReference type="SUPFAM" id="SSF51261">
    <property type="entry name" value="Duplicated hybrid motif"/>
    <property type="match status" value="1"/>
</dbReference>
<comment type="subcellular location">
    <subcellularLocation>
        <location evidence="2">Cell membrane</location>
        <topology evidence="2">Multi-pass membrane protein</topology>
    </subcellularLocation>
    <subcellularLocation>
        <location evidence="1">Cytoplasm</location>
    </subcellularLocation>
</comment>
<accession>G9WHG3</accession>
<dbReference type="PANTHER" id="PTHR45008">
    <property type="entry name" value="PTS SYSTEM GLUCOSE-SPECIFIC EIIA COMPONENT"/>
    <property type="match status" value="1"/>
</dbReference>
<dbReference type="RefSeq" id="WP_007744476.1">
    <property type="nucleotide sequence ID" value="NZ_CM001398.1"/>
</dbReference>
<comment type="caution">
    <text evidence="9">The sequence shown here is derived from an EMBL/GenBank/DDBJ whole genome shotgun (WGS) entry which is preliminary data.</text>
</comment>
<evidence type="ECO:0000313" key="9">
    <source>
        <dbReference type="EMBL" id="EHN58302.1"/>
    </source>
</evidence>
<protein>
    <submittedName>
        <fullName evidence="9">PTS systemtrehalose-specific IIA component</fullName>
    </submittedName>
</protein>
<dbReference type="AlphaFoldDB" id="G9WHG3"/>
<dbReference type="InterPro" id="IPR011055">
    <property type="entry name" value="Dup_hybrid_motif"/>
</dbReference>
<evidence type="ECO:0000256" key="2">
    <source>
        <dbReference type="ARBA" id="ARBA00004651"/>
    </source>
</evidence>
<dbReference type="NCBIfam" id="TIGR00830">
    <property type="entry name" value="PTBA"/>
    <property type="match status" value="1"/>
</dbReference>
<evidence type="ECO:0000256" key="7">
    <source>
        <dbReference type="ARBA" id="ARBA00022777"/>
    </source>
</evidence>